<sequence>MPFCRRDERKEEREHFDEKLQPDCKISNQKRNCKVGANYGKMVFNKTRILKIVEDSRGEFALGITRGAKANVRVGLIPSRWLIVSGLLVCINGYRLLKLGGLVIIGCSVCRMYNTAIPIVELFGNNELVGDILSENSSNFNFTDTVQQS</sequence>
<comment type="caution">
    <text evidence="1">The sequence shown here is derived from an EMBL/GenBank/DDBJ whole genome shotgun (WGS) entry which is preliminary data.</text>
</comment>
<organism evidence="1 2">
    <name type="scientific">Cardiocondyla obscurior</name>
    <dbReference type="NCBI Taxonomy" id="286306"/>
    <lineage>
        <taxon>Eukaryota</taxon>
        <taxon>Metazoa</taxon>
        <taxon>Ecdysozoa</taxon>
        <taxon>Arthropoda</taxon>
        <taxon>Hexapoda</taxon>
        <taxon>Insecta</taxon>
        <taxon>Pterygota</taxon>
        <taxon>Neoptera</taxon>
        <taxon>Endopterygota</taxon>
        <taxon>Hymenoptera</taxon>
        <taxon>Apocrita</taxon>
        <taxon>Aculeata</taxon>
        <taxon>Formicoidea</taxon>
        <taxon>Formicidae</taxon>
        <taxon>Myrmicinae</taxon>
        <taxon>Cardiocondyla</taxon>
    </lineage>
</organism>
<gene>
    <name evidence="1" type="ORF">PUN28_019334</name>
</gene>
<keyword evidence="2" id="KW-1185">Reference proteome</keyword>
<evidence type="ECO:0000313" key="1">
    <source>
        <dbReference type="EMBL" id="KAL0100874.1"/>
    </source>
</evidence>
<evidence type="ECO:0000313" key="2">
    <source>
        <dbReference type="Proteomes" id="UP001430953"/>
    </source>
</evidence>
<dbReference type="EMBL" id="JADYXP020000025">
    <property type="protein sequence ID" value="KAL0100874.1"/>
    <property type="molecule type" value="Genomic_DNA"/>
</dbReference>
<name>A0AAW2EEZ9_9HYME</name>
<accession>A0AAW2EEZ9</accession>
<protein>
    <submittedName>
        <fullName evidence="1">Uncharacterized protein</fullName>
    </submittedName>
</protein>
<reference evidence="1 2" key="1">
    <citation type="submission" date="2023-03" db="EMBL/GenBank/DDBJ databases">
        <title>High recombination rates correlate with genetic variation in Cardiocondyla obscurior ants.</title>
        <authorList>
            <person name="Errbii M."/>
        </authorList>
    </citation>
    <scope>NUCLEOTIDE SEQUENCE [LARGE SCALE GENOMIC DNA]</scope>
    <source>
        <strain evidence="1">Alpha-2009</strain>
        <tissue evidence="1">Whole body</tissue>
    </source>
</reference>
<proteinExistence type="predicted"/>
<dbReference type="Proteomes" id="UP001430953">
    <property type="component" value="Unassembled WGS sequence"/>
</dbReference>
<dbReference type="AlphaFoldDB" id="A0AAW2EEZ9"/>